<dbReference type="InterPro" id="IPR018520">
    <property type="entry name" value="UPP_synth-like_CS"/>
</dbReference>
<evidence type="ECO:0000313" key="3">
    <source>
        <dbReference type="EMBL" id="RFB05702.1"/>
    </source>
</evidence>
<dbReference type="GO" id="GO:0000287">
    <property type="term" value="F:magnesium ion binding"/>
    <property type="evidence" value="ECO:0007669"/>
    <property type="project" value="UniProtKB-UniRule"/>
</dbReference>
<feature type="binding site" evidence="2">
    <location>
        <position position="50"/>
    </location>
    <ligand>
        <name>substrate</name>
    </ligand>
</feature>
<dbReference type="PANTHER" id="PTHR10291">
    <property type="entry name" value="DEHYDRODOLICHYL DIPHOSPHATE SYNTHASE FAMILY MEMBER"/>
    <property type="match status" value="1"/>
</dbReference>
<dbReference type="CDD" id="cd00475">
    <property type="entry name" value="Cis_IPPS"/>
    <property type="match status" value="1"/>
</dbReference>
<comment type="cofactor">
    <cofactor evidence="2">
        <name>Mg(2+)</name>
        <dbReference type="ChEBI" id="CHEBI:18420"/>
    </cofactor>
    <text evidence="2">Binds 2 magnesium ions per subunit.</text>
</comment>
<accession>A0A371RJR4</accession>
<gene>
    <name evidence="3" type="ORF">DX908_10750</name>
</gene>
<dbReference type="GO" id="GO:0045547">
    <property type="term" value="F:ditrans,polycis-polyprenyl diphosphate synthase [(2E,6E)-farnesyl diphosphate specific] activity"/>
    <property type="evidence" value="ECO:0007669"/>
    <property type="project" value="TreeGrafter"/>
</dbReference>
<comment type="similarity">
    <text evidence="2">Belongs to the UPP synthase family.</text>
</comment>
<protein>
    <recommendedName>
        <fullName evidence="2">Isoprenyl transferase</fullName>
        <ecNumber evidence="2">2.5.1.-</ecNumber>
    </recommendedName>
</protein>
<reference evidence="3 4" key="1">
    <citation type="submission" date="2018-08" db="EMBL/GenBank/DDBJ databases">
        <title>Parvularcula sp. SM1705, isolated from surface water of the South Sea China.</title>
        <authorList>
            <person name="Sun L."/>
        </authorList>
    </citation>
    <scope>NUCLEOTIDE SEQUENCE [LARGE SCALE GENOMIC DNA]</scope>
    <source>
        <strain evidence="3 4">SM1705</strain>
    </source>
</reference>
<feature type="binding site" evidence="2">
    <location>
        <position position="86"/>
    </location>
    <ligand>
        <name>substrate</name>
    </ligand>
</feature>
<dbReference type="InterPro" id="IPR036424">
    <property type="entry name" value="UPP_synth-like_sf"/>
</dbReference>
<feature type="active site" evidence="2">
    <location>
        <position position="37"/>
    </location>
</feature>
<dbReference type="HAMAP" id="MF_01139">
    <property type="entry name" value="ISPT"/>
    <property type="match status" value="1"/>
</dbReference>
<evidence type="ECO:0000256" key="1">
    <source>
        <dbReference type="ARBA" id="ARBA00022679"/>
    </source>
</evidence>
<dbReference type="InterPro" id="IPR001441">
    <property type="entry name" value="UPP_synth-like"/>
</dbReference>
<feature type="binding site" evidence="2">
    <location>
        <begin position="38"/>
        <end position="41"/>
    </location>
    <ligand>
        <name>substrate</name>
    </ligand>
</feature>
<comment type="subunit">
    <text evidence="2">Homodimer.</text>
</comment>
<keyword evidence="2" id="KW-0460">Magnesium</keyword>
<dbReference type="PROSITE" id="PS01066">
    <property type="entry name" value="UPP_SYNTHASE"/>
    <property type="match status" value="1"/>
</dbReference>
<dbReference type="RefSeq" id="WP_116392335.1">
    <property type="nucleotide sequence ID" value="NZ_CAXQPM010000025.1"/>
</dbReference>
<evidence type="ECO:0000256" key="2">
    <source>
        <dbReference type="HAMAP-Rule" id="MF_01139"/>
    </source>
</evidence>
<proteinExistence type="inferred from homology"/>
<dbReference type="NCBIfam" id="NF011405">
    <property type="entry name" value="PRK14830.1"/>
    <property type="match status" value="1"/>
</dbReference>
<keyword evidence="2" id="KW-0479">Metal-binding</keyword>
<feature type="active site" description="Proton acceptor" evidence="2">
    <location>
        <position position="85"/>
    </location>
</feature>
<dbReference type="NCBIfam" id="TIGR00055">
    <property type="entry name" value="uppS"/>
    <property type="match status" value="1"/>
</dbReference>
<organism evidence="3 4">
    <name type="scientific">Parvularcula marina</name>
    <dbReference type="NCBI Taxonomy" id="2292771"/>
    <lineage>
        <taxon>Bacteria</taxon>
        <taxon>Pseudomonadati</taxon>
        <taxon>Pseudomonadota</taxon>
        <taxon>Alphaproteobacteria</taxon>
        <taxon>Parvularculales</taxon>
        <taxon>Parvularculaceae</taxon>
        <taxon>Parvularcula</taxon>
    </lineage>
</organism>
<dbReference type="Pfam" id="PF01255">
    <property type="entry name" value="Prenyltransf"/>
    <property type="match status" value="1"/>
</dbReference>
<keyword evidence="1 2" id="KW-0808">Transferase</keyword>
<dbReference type="FunFam" id="3.40.1180.10:FF:000001">
    <property type="entry name" value="(2E,6E)-farnesyl-diphosphate-specific ditrans,polycis-undecaprenyl-diphosphate synthase"/>
    <property type="match status" value="1"/>
</dbReference>
<name>A0A371RJR4_9PROT</name>
<feature type="binding site" evidence="2">
    <location>
        <position position="205"/>
    </location>
    <ligand>
        <name>substrate</name>
    </ligand>
</feature>
<dbReference type="FunCoup" id="A0A371RJR4">
    <property type="interactions" value="499"/>
</dbReference>
<dbReference type="PANTHER" id="PTHR10291:SF0">
    <property type="entry name" value="DEHYDRODOLICHYL DIPHOSPHATE SYNTHASE 2"/>
    <property type="match status" value="1"/>
</dbReference>
<feature type="binding site" evidence="2">
    <location>
        <position position="88"/>
    </location>
    <ligand>
        <name>substrate</name>
    </ligand>
</feature>
<comment type="caution">
    <text evidence="3">The sequence shown here is derived from an EMBL/GenBank/DDBJ whole genome shotgun (WGS) entry which is preliminary data.</text>
</comment>
<dbReference type="EC" id="2.5.1.-" evidence="2"/>
<sequence>MVLSQTARFAGRMFDKAKGSEEPDAEKPLRHVAIIMDGNGRWASREGVTRLKGHQQGVEAARGAVEMAKELGLTHLTLYSFSTENWSRPDWEVQHLLNLLRQFFAKDLKKLADQGIRVKIIGDRDTLPDDIRGHVEEAEARTADNPGYTLQIAFNYGGRDELVRAVTKIASRAAAGQLDPADIDEAVLSNALDTGGAPDPDLIIRTSGEQRISNFLLWQAAYAEFVFLDCFWPDFTREEFLGAVEQYQARTRRFGARP</sequence>
<feature type="binding site" evidence="2">
    <location>
        <position position="37"/>
    </location>
    <ligand>
        <name>Mg(2+)</name>
        <dbReference type="ChEBI" id="CHEBI:18420"/>
    </ligand>
</feature>
<dbReference type="EMBL" id="QUQO01000001">
    <property type="protein sequence ID" value="RFB05702.1"/>
    <property type="molecule type" value="Genomic_DNA"/>
</dbReference>
<dbReference type="Proteomes" id="UP000264589">
    <property type="component" value="Unassembled WGS sequence"/>
</dbReference>
<dbReference type="InParanoid" id="A0A371RJR4"/>
<dbReference type="AlphaFoldDB" id="A0A371RJR4"/>
<dbReference type="GO" id="GO:0016094">
    <property type="term" value="P:polyprenol biosynthetic process"/>
    <property type="evidence" value="ECO:0007669"/>
    <property type="project" value="TreeGrafter"/>
</dbReference>
<feature type="binding site" evidence="2">
    <location>
        <begin position="211"/>
        <end position="213"/>
    </location>
    <ligand>
        <name>substrate</name>
    </ligand>
</feature>
<feature type="binding site" evidence="2">
    <location>
        <position position="224"/>
    </location>
    <ligand>
        <name>Mg(2+)</name>
        <dbReference type="ChEBI" id="CHEBI:18420"/>
    </ligand>
</feature>
<feature type="binding site" evidence="2">
    <location>
        <position position="54"/>
    </location>
    <ligand>
        <name>substrate</name>
    </ligand>
</feature>
<feature type="binding site" evidence="2">
    <location>
        <position position="42"/>
    </location>
    <ligand>
        <name>substrate</name>
    </ligand>
</feature>
<comment type="function">
    <text evidence="2">Catalyzes the condensation of isopentenyl diphosphate (IPP) with allylic pyrophosphates generating different type of terpenoids.</text>
</comment>
<keyword evidence="4" id="KW-1185">Reference proteome</keyword>
<evidence type="ECO:0000313" key="4">
    <source>
        <dbReference type="Proteomes" id="UP000264589"/>
    </source>
</evidence>
<dbReference type="OrthoDB" id="4191603at2"/>
<feature type="binding site" evidence="2">
    <location>
        <begin position="82"/>
        <end position="84"/>
    </location>
    <ligand>
        <name>substrate</name>
    </ligand>
</feature>
<dbReference type="Gene3D" id="3.40.1180.10">
    <property type="entry name" value="Decaprenyl diphosphate synthase-like"/>
    <property type="match status" value="1"/>
</dbReference>
<dbReference type="SUPFAM" id="SSF64005">
    <property type="entry name" value="Undecaprenyl diphosphate synthase"/>
    <property type="match status" value="1"/>
</dbReference>